<sequence>MSLTIASLAYEKVCVLFNIAALQSAVAATQSIESDEGLKLAAKLYQQAAGIFNHLKGAVPMAIHQDPTPDLSSDVLSALSLLMVAQAQEIFVHKAIHDNMKDAIVAKLACQCEDLYADALRAMQKEAIKGLWEKEFLPLIAGKQAAYHALTELYQSLVCRANKSIGEEIARLQHALTLFKTARNNSGQPTFFEEFVSKATRNLAEVQKDNDFIYHERIPDVNSLQPVGKANLAKVLPLQEKFAASTKDLFENLVPVSVHQALSSYEMRKQEIVNREITKLRESTQALNGVLASLNLPAAIEVTTGCDGLPPSLIEKAETVRNKGGVSKLQTLLHDLPELLQRNKDILDESVRLLEEEESSDNSLREQFKEKWIRMPSAKITQPLRANTDKYRQIINNATQADGTVKQKFQTYLEGMELLSKSNEELKSAIPSGGPCVSDCQSVSALRTLMETVETIKAERDVIESELKSATFDMKNAFLKALAEDGTINEPAMSMQNLGQIMNPLQEQVKESVSKQEQLIKDIQEAHTQFTSETGAGTNSRDVKMKQLAAAYDAFTELESNLKEGTTFYNNLTQLLVILQNKISDYCFARKTEKEEMLKDLTQASARASPGTAPTIPSHHSTEPSNPASGHTASNVPYPTSGQTMPIPYGASSVAPYPTYVPPPMPQGYNPYGTLPYPQGYNYPGFPQAPPYTGYTPSMPYQQQPPQNPQQKPPGW</sequence>
<dbReference type="GO" id="GO:0005768">
    <property type="term" value="C:endosome"/>
    <property type="evidence" value="ECO:0007669"/>
    <property type="project" value="TreeGrafter"/>
</dbReference>
<dbReference type="PROSITE" id="PS51180">
    <property type="entry name" value="BRO1"/>
    <property type="match status" value="1"/>
</dbReference>
<feature type="domain" description="BRO1" evidence="2">
    <location>
        <begin position="1"/>
        <end position="291"/>
    </location>
</feature>
<dbReference type="Gene3D" id="1.20.140.50">
    <property type="entry name" value="alix/aip1 like domains"/>
    <property type="match status" value="1"/>
</dbReference>
<dbReference type="AlphaFoldDB" id="A0A6M2DV16"/>
<organism evidence="3">
    <name type="scientific">Xenopsylla cheopis</name>
    <name type="common">Oriental rat flea</name>
    <name type="synonym">Pulex cheopis</name>
    <dbReference type="NCBI Taxonomy" id="163159"/>
    <lineage>
        <taxon>Eukaryota</taxon>
        <taxon>Metazoa</taxon>
        <taxon>Ecdysozoa</taxon>
        <taxon>Arthropoda</taxon>
        <taxon>Hexapoda</taxon>
        <taxon>Insecta</taxon>
        <taxon>Pterygota</taxon>
        <taxon>Neoptera</taxon>
        <taxon>Endopterygota</taxon>
        <taxon>Siphonaptera</taxon>
        <taxon>Pulicidae</taxon>
        <taxon>Xenopsyllinae</taxon>
        <taxon>Xenopsylla</taxon>
    </lineage>
</organism>
<dbReference type="SMART" id="SM01041">
    <property type="entry name" value="BRO1"/>
    <property type="match status" value="1"/>
</dbReference>
<feature type="region of interest" description="Disordered" evidence="1">
    <location>
        <begin position="686"/>
        <end position="716"/>
    </location>
</feature>
<dbReference type="Pfam" id="PF03097">
    <property type="entry name" value="BRO1"/>
    <property type="match status" value="1"/>
</dbReference>
<feature type="region of interest" description="Disordered" evidence="1">
    <location>
        <begin position="605"/>
        <end position="641"/>
    </location>
</feature>
<evidence type="ECO:0000313" key="3">
    <source>
        <dbReference type="EMBL" id="NOV50022.1"/>
    </source>
</evidence>
<feature type="compositionally biased region" description="Pro residues" evidence="1">
    <location>
        <begin position="706"/>
        <end position="716"/>
    </location>
</feature>
<feature type="compositionally biased region" description="Polar residues" evidence="1">
    <location>
        <begin position="623"/>
        <end position="641"/>
    </location>
</feature>
<dbReference type="EMBL" id="GIIL01006296">
    <property type="protein sequence ID" value="NOV50022.1"/>
    <property type="molecule type" value="Transcribed_RNA"/>
</dbReference>
<dbReference type="InterPro" id="IPR025304">
    <property type="entry name" value="ALIX_V_dom"/>
</dbReference>
<dbReference type="InterPro" id="IPR004328">
    <property type="entry name" value="BRO1_dom"/>
</dbReference>
<proteinExistence type="predicted"/>
<name>A0A6M2DV16_XENCH</name>
<reference evidence="3" key="1">
    <citation type="submission" date="2020-03" db="EMBL/GenBank/DDBJ databases">
        <title>Transcriptomic Profiling of the Digestive Tract of the Rat Flea, Xenopsylla cheopis, Following Blood Feeding and Infection with Yersinia pestis.</title>
        <authorList>
            <person name="Bland D.M."/>
            <person name="Martens C.A."/>
            <person name="Virtaneva K."/>
            <person name="Kanakabandi K."/>
            <person name="Long D."/>
            <person name="Rosenke R."/>
            <person name="Saturday G.A."/>
            <person name="Hoyt F.H."/>
            <person name="Bruno D.P."/>
            <person name="Ribeiro J.M.C."/>
            <person name="Hinnebusch J."/>
        </authorList>
    </citation>
    <scope>NUCLEOTIDE SEQUENCE</scope>
</reference>
<dbReference type="PANTHER" id="PTHR23030">
    <property type="entry name" value="PCD6 INTERACTING PROTEIN-RELATED"/>
    <property type="match status" value="1"/>
</dbReference>
<dbReference type="Gene3D" id="1.25.40.280">
    <property type="entry name" value="alix/aip1 like domains"/>
    <property type="match status" value="1"/>
</dbReference>
<dbReference type="Pfam" id="PF13949">
    <property type="entry name" value="ALIX_LYPXL_bnd"/>
    <property type="match status" value="1"/>
</dbReference>
<evidence type="ECO:0000259" key="2">
    <source>
        <dbReference type="PROSITE" id="PS51180"/>
    </source>
</evidence>
<evidence type="ECO:0000256" key="1">
    <source>
        <dbReference type="SAM" id="MobiDB-lite"/>
    </source>
</evidence>
<accession>A0A6M2DV16</accession>
<dbReference type="InterPro" id="IPR038499">
    <property type="entry name" value="BRO1_sf"/>
</dbReference>
<protein>
    <submittedName>
        <fullName evidence="3">Putative programmed cell death protein</fullName>
    </submittedName>
</protein>
<dbReference type="PANTHER" id="PTHR23030:SF39">
    <property type="entry name" value="PROGRAMMED CELL DEATH 6-INTERACTING PROTEIN"/>
    <property type="match status" value="1"/>
</dbReference>
<dbReference type="Gene3D" id="1.20.120.560">
    <property type="entry name" value="alix/aip1 in complex with the ypdl late domain"/>
    <property type="match status" value="1"/>
</dbReference>
<dbReference type="GO" id="GO:0000281">
    <property type="term" value="P:mitotic cytokinesis"/>
    <property type="evidence" value="ECO:0007669"/>
    <property type="project" value="TreeGrafter"/>
</dbReference>
<dbReference type="CDD" id="cd09235">
    <property type="entry name" value="V_Alix"/>
    <property type="match status" value="1"/>
</dbReference>